<sequence>MISGGAGGNCAAHQGSSPCDAAAKLCAFLMVRRNWSRQQISQTLGVPPLVVEECIRNGVSSEALCGRIARWIAESGDDSLPQTLVRAVTEAASDPSSENDTTECQLDGDPIAALDPVTRAYFAELGSSIGQSFISILNDPRQNKSNFKWGSWFVGLVSNALDGTITQSGCRRYQLISRRRMSFLPSIIRTGTTCLICSLCLRPSMRPVRKAVC</sequence>
<proteinExistence type="predicted"/>
<reference evidence="1" key="1">
    <citation type="journal article" date="2012" name="Proc. Natl. Acad. Sci. U.S.A.">
        <title>Antigenic diversity is generated by distinct evolutionary mechanisms in African trypanosome species.</title>
        <authorList>
            <person name="Jackson A.P."/>
            <person name="Berry A."/>
            <person name="Aslett M."/>
            <person name="Allison H.C."/>
            <person name="Burton P."/>
            <person name="Vavrova-Anderson J."/>
            <person name="Brown R."/>
            <person name="Browne H."/>
            <person name="Corton N."/>
            <person name="Hauser H."/>
            <person name="Gamble J."/>
            <person name="Gilderthorp R."/>
            <person name="Marcello L."/>
            <person name="McQuillan J."/>
            <person name="Otto T.D."/>
            <person name="Quail M.A."/>
            <person name="Sanders M.J."/>
            <person name="van Tonder A."/>
            <person name="Ginger M.L."/>
            <person name="Field M.C."/>
            <person name="Barry J.D."/>
            <person name="Hertz-Fowler C."/>
            <person name="Berriman M."/>
        </authorList>
    </citation>
    <scope>NUCLEOTIDE SEQUENCE</scope>
    <source>
        <strain evidence="1">IL3000</strain>
    </source>
</reference>
<dbReference type="AlphaFoldDB" id="G0UX47"/>
<dbReference type="VEuPathDB" id="TriTrypDB:TcIL3000_10_7380"/>
<evidence type="ECO:0000313" key="1">
    <source>
        <dbReference type="EMBL" id="CCC93964.1"/>
    </source>
</evidence>
<gene>
    <name evidence="1" type="ORF">TCIL3000_10_7380</name>
</gene>
<accession>G0UX47</accession>
<name>G0UX47_TRYCI</name>
<dbReference type="EMBL" id="HE575323">
    <property type="protein sequence ID" value="CCC93964.1"/>
    <property type="molecule type" value="Genomic_DNA"/>
</dbReference>
<protein>
    <submittedName>
        <fullName evidence="1">Uncharacterized protein TCIL3000_10_7380</fullName>
    </submittedName>
</protein>
<organism evidence="1">
    <name type="scientific">Trypanosoma congolense (strain IL3000)</name>
    <dbReference type="NCBI Taxonomy" id="1068625"/>
    <lineage>
        <taxon>Eukaryota</taxon>
        <taxon>Discoba</taxon>
        <taxon>Euglenozoa</taxon>
        <taxon>Kinetoplastea</taxon>
        <taxon>Metakinetoplastina</taxon>
        <taxon>Trypanosomatida</taxon>
        <taxon>Trypanosomatidae</taxon>
        <taxon>Trypanosoma</taxon>
        <taxon>Nannomonas</taxon>
    </lineage>
</organism>